<dbReference type="Pfam" id="PF13579">
    <property type="entry name" value="Glyco_trans_4_4"/>
    <property type="match status" value="1"/>
</dbReference>
<dbReference type="PANTHER" id="PTHR45947">
    <property type="entry name" value="SULFOQUINOVOSYL TRANSFERASE SQD2"/>
    <property type="match status" value="1"/>
</dbReference>
<name>A0A1P8ULE8_9GAMM</name>
<dbReference type="SUPFAM" id="SSF53756">
    <property type="entry name" value="UDP-Glycosyltransferase/glycogen phosphorylase"/>
    <property type="match status" value="1"/>
</dbReference>
<evidence type="ECO:0000313" key="2">
    <source>
        <dbReference type="EMBL" id="APZ44666.1"/>
    </source>
</evidence>
<dbReference type="Pfam" id="PF13692">
    <property type="entry name" value="Glyco_trans_1_4"/>
    <property type="match status" value="1"/>
</dbReference>
<dbReference type="GO" id="GO:0016757">
    <property type="term" value="F:glycosyltransferase activity"/>
    <property type="evidence" value="ECO:0007669"/>
    <property type="project" value="UniProtKB-ARBA"/>
</dbReference>
<evidence type="ECO:0000259" key="1">
    <source>
        <dbReference type="Pfam" id="PF13579"/>
    </source>
</evidence>
<dbReference type="InterPro" id="IPR050194">
    <property type="entry name" value="Glycosyltransferase_grp1"/>
</dbReference>
<keyword evidence="3" id="KW-1185">Reference proteome</keyword>
<dbReference type="CDD" id="cd03794">
    <property type="entry name" value="GT4_WbuB-like"/>
    <property type="match status" value="1"/>
</dbReference>
<feature type="domain" description="Glycosyltransferase subfamily 4-like N-terminal" evidence="1">
    <location>
        <begin position="14"/>
        <end position="179"/>
    </location>
</feature>
<sequence>MKILYHHRIGSKDGQYVHIAEMIHALEQEGAEVIVVGPATVARASFGGQAGWVAQLKKRLPGALYELLELGYSLFDYRRLSRAIAAHRPDAIYERYNLYFVSGVWARRRHGLPLLLEVNAPLLDERSRYGGLALKRLARWSERLAWRGADRVFTVTRVLAGRIAAEGVPEARLRVTPNGIDPARFAALPAREQARQRLGLNARLVLGFTGFVREWHGLDSVIDLLAAHPELDLHLLLVGDGPAREGLERRAAEHGIAARVTFTGLVEREHVPEYLAAFDIALQPAVVPYASPLKLFEYLAAGCAVVAPSSANIREVLDDGVNALLFDPDHPDTRREAILRLAADADLRQRLGAAAQATIAARHLTWRANARAVLRDIEDLHTGQEGAG</sequence>
<evidence type="ECO:0000313" key="3">
    <source>
        <dbReference type="Proteomes" id="UP000243807"/>
    </source>
</evidence>
<protein>
    <submittedName>
        <fullName evidence="2">Glycosyltransferase WbuB</fullName>
    </submittedName>
</protein>
<organism evidence="2 3">
    <name type="scientific">Acidihalobacter ferrooxydans</name>
    <dbReference type="NCBI Taxonomy" id="1765967"/>
    <lineage>
        <taxon>Bacteria</taxon>
        <taxon>Pseudomonadati</taxon>
        <taxon>Pseudomonadota</taxon>
        <taxon>Gammaproteobacteria</taxon>
        <taxon>Chromatiales</taxon>
        <taxon>Ectothiorhodospiraceae</taxon>
        <taxon>Acidihalobacter</taxon>
    </lineage>
</organism>
<proteinExistence type="predicted"/>
<gene>
    <name evidence="2" type="ORF">BW247_10620</name>
</gene>
<dbReference type="EMBL" id="CP019434">
    <property type="protein sequence ID" value="APZ44666.1"/>
    <property type="molecule type" value="Genomic_DNA"/>
</dbReference>
<dbReference type="STRING" id="1765967.BW247_10620"/>
<dbReference type="KEGG" id="afy:BW247_10620"/>
<dbReference type="AlphaFoldDB" id="A0A1P8ULE8"/>
<reference evidence="2 3" key="1">
    <citation type="submission" date="2017-01" db="EMBL/GenBank/DDBJ databases">
        <title>Draft sequence of Acidihalobacter ferrooxidans strain DSM 14175 (strain V8).</title>
        <authorList>
            <person name="Khaleque H.N."/>
            <person name="Ramsay J.P."/>
            <person name="Murphy R.J.T."/>
            <person name="Kaksonen A.H."/>
            <person name="Boxall N.J."/>
            <person name="Watkin E.L.J."/>
        </authorList>
    </citation>
    <scope>NUCLEOTIDE SEQUENCE [LARGE SCALE GENOMIC DNA]</scope>
    <source>
        <strain evidence="2 3">V8</strain>
    </source>
</reference>
<dbReference type="Proteomes" id="UP000243807">
    <property type="component" value="Chromosome"/>
</dbReference>
<dbReference type="PANTHER" id="PTHR45947:SF3">
    <property type="entry name" value="SULFOQUINOVOSYL TRANSFERASE SQD2"/>
    <property type="match status" value="1"/>
</dbReference>
<dbReference type="OrthoDB" id="9764577at2"/>
<dbReference type="Gene3D" id="3.40.50.2000">
    <property type="entry name" value="Glycogen Phosphorylase B"/>
    <property type="match status" value="2"/>
</dbReference>
<accession>A0A1P8ULE8</accession>
<dbReference type="InterPro" id="IPR028098">
    <property type="entry name" value="Glyco_trans_4-like_N"/>
</dbReference>
<keyword evidence="2" id="KW-0808">Transferase</keyword>